<dbReference type="Pfam" id="PF17803">
    <property type="entry name" value="Cadherin_4"/>
    <property type="match status" value="2"/>
</dbReference>
<feature type="signal peptide" evidence="6">
    <location>
        <begin position="1"/>
        <end position="31"/>
    </location>
</feature>
<dbReference type="InterPro" id="IPR028974">
    <property type="entry name" value="TSP_type-3_rpt"/>
</dbReference>
<feature type="compositionally biased region" description="Acidic residues" evidence="5">
    <location>
        <begin position="774"/>
        <end position="802"/>
    </location>
</feature>
<dbReference type="Pfam" id="PF18884">
    <property type="entry name" value="TSP3_bac"/>
    <property type="match status" value="2"/>
</dbReference>
<keyword evidence="3 6" id="KW-0732">Signal</keyword>
<dbReference type="GO" id="GO:0005509">
    <property type="term" value="F:calcium ion binding"/>
    <property type="evidence" value="ECO:0007669"/>
    <property type="project" value="InterPro"/>
</dbReference>
<evidence type="ECO:0000313" key="9">
    <source>
        <dbReference type="Proteomes" id="UP000321412"/>
    </source>
</evidence>
<dbReference type="NCBIfam" id="TIGR03382">
    <property type="entry name" value="GC_trans_RRR"/>
    <property type="match status" value="1"/>
</dbReference>
<dbReference type="NCBIfam" id="TIGR01965">
    <property type="entry name" value="VCBS_repeat"/>
    <property type="match status" value="3"/>
</dbReference>
<evidence type="ECO:0000256" key="2">
    <source>
        <dbReference type="ARBA" id="ARBA00022525"/>
    </source>
</evidence>
<comment type="subcellular location">
    <subcellularLocation>
        <location evidence="1">Secreted</location>
    </subcellularLocation>
</comment>
<dbReference type="InterPro" id="IPR015919">
    <property type="entry name" value="Cadherin-like_sf"/>
</dbReference>
<feature type="compositionally biased region" description="Acidic residues" evidence="5">
    <location>
        <begin position="755"/>
        <end position="765"/>
    </location>
</feature>
<dbReference type="NCBIfam" id="TIGR03901">
    <property type="entry name" value="MYXO-CTERM"/>
    <property type="match status" value="1"/>
</dbReference>
<feature type="chain" id="PRO_5023035424" evidence="6">
    <location>
        <begin position="32"/>
        <end position="915"/>
    </location>
</feature>
<feature type="compositionally biased region" description="Acidic residues" evidence="5">
    <location>
        <begin position="810"/>
        <end position="866"/>
    </location>
</feature>
<dbReference type="Pfam" id="PF05345">
    <property type="entry name" value="He_PIG"/>
    <property type="match status" value="1"/>
</dbReference>
<dbReference type="InterPro" id="IPR017897">
    <property type="entry name" value="Thrombospondin_3_rpt"/>
</dbReference>
<dbReference type="OrthoDB" id="5430002at2"/>
<dbReference type="Proteomes" id="UP000321412">
    <property type="component" value="Unassembled WGS sequence"/>
</dbReference>
<feature type="domain" description="RapA2 cadherin-like" evidence="7">
    <location>
        <begin position="248"/>
        <end position="302"/>
    </location>
</feature>
<dbReference type="InterPro" id="IPR010221">
    <property type="entry name" value="VCBS_dom"/>
</dbReference>
<evidence type="ECO:0000313" key="8">
    <source>
        <dbReference type="EMBL" id="TXD34391.1"/>
    </source>
</evidence>
<evidence type="ECO:0000256" key="4">
    <source>
        <dbReference type="ARBA" id="ARBA00022837"/>
    </source>
</evidence>
<evidence type="ECO:0000256" key="1">
    <source>
        <dbReference type="ARBA" id="ARBA00004613"/>
    </source>
</evidence>
<keyword evidence="2" id="KW-0964">Secreted</keyword>
<dbReference type="InterPro" id="IPR013783">
    <property type="entry name" value="Ig-like_fold"/>
</dbReference>
<keyword evidence="4" id="KW-0106">Calcium</keyword>
<dbReference type="Gene3D" id="4.10.1080.10">
    <property type="entry name" value="TSP type-3 repeat"/>
    <property type="match status" value="2"/>
</dbReference>
<dbReference type="Pfam" id="PF17963">
    <property type="entry name" value="Big_9"/>
    <property type="match status" value="1"/>
</dbReference>
<feature type="compositionally biased region" description="Acidic residues" evidence="5">
    <location>
        <begin position="719"/>
        <end position="728"/>
    </location>
</feature>
<dbReference type="InterPro" id="IPR059100">
    <property type="entry name" value="TSP3_bac"/>
</dbReference>
<dbReference type="GO" id="GO:0007155">
    <property type="term" value="P:cell adhesion"/>
    <property type="evidence" value="ECO:0007669"/>
    <property type="project" value="InterPro"/>
</dbReference>
<dbReference type="PANTHER" id="PTHR10199:SF100">
    <property type="entry name" value="THROMBOSPONDIN, ISOFORM A"/>
    <property type="match status" value="1"/>
</dbReference>
<feature type="compositionally biased region" description="Acidic residues" evidence="5">
    <location>
        <begin position="649"/>
        <end position="699"/>
    </location>
</feature>
<dbReference type="Pfam" id="PF02412">
    <property type="entry name" value="TSP_3"/>
    <property type="match status" value="3"/>
</dbReference>
<dbReference type="PROSITE" id="PS51234">
    <property type="entry name" value="TSP3"/>
    <property type="match status" value="2"/>
</dbReference>
<dbReference type="NCBIfam" id="NF012211">
    <property type="entry name" value="tand_rpt_95"/>
    <property type="match status" value="3"/>
</dbReference>
<dbReference type="EMBL" id="VOSM01000013">
    <property type="protein sequence ID" value="TXD34391.1"/>
    <property type="molecule type" value="Genomic_DNA"/>
</dbReference>
<gene>
    <name evidence="8" type="ORF">FRC98_18430</name>
</gene>
<dbReference type="Gene3D" id="2.60.40.2810">
    <property type="match status" value="1"/>
</dbReference>
<dbReference type="AlphaFoldDB" id="A0A5C6WY58"/>
<dbReference type="PANTHER" id="PTHR10199">
    <property type="entry name" value="THROMBOSPONDIN"/>
    <property type="match status" value="1"/>
</dbReference>
<dbReference type="InterPro" id="IPR040853">
    <property type="entry name" value="RapA2_cadherin-like"/>
</dbReference>
<protein>
    <submittedName>
        <fullName evidence="8">Tandem-95 repeat protein</fullName>
    </submittedName>
</protein>
<evidence type="ECO:0000256" key="6">
    <source>
        <dbReference type="SAM" id="SignalP"/>
    </source>
</evidence>
<proteinExistence type="predicted"/>
<dbReference type="InterPro" id="IPR017756">
    <property type="entry name" value="TM_Gly-Cys-Arg_CS"/>
</dbReference>
<feature type="domain" description="RapA2 cadherin-like" evidence="7">
    <location>
        <begin position="328"/>
        <end position="399"/>
    </location>
</feature>
<dbReference type="SUPFAM" id="SSF49313">
    <property type="entry name" value="Cadherin-like"/>
    <property type="match status" value="2"/>
</dbReference>
<sequence>MLRSDVMKWIRGWTGAVGMAALMAMPSVAAADDILFFGNQVEFRNDLEVVLTAQGHTVTNVATLPADLQGFDSIWSFYATQALPANERNALQAFVERGGGVYVTGERPCCEVNNDSVQALVNALTNDGVQVGDLGDIAAPYVFEPAAIGGITTTPNVLTTVQMNAAGGMSGVPAENVIIRGEGGTPVGAAWTSSDMVGGRGRMVVAMDINWMQSSEAATFSENIQTFLCNDVNGNGVCAANEGSIVSFDDAFEVDEDQTLSQAAPGVLDNDDHLDGEPLNAVLVDDVANGQLTLNADGSFTYSPDANFFGTDTFTYVATDGTEDSQPATVTITVNPINDAPVAVEDAYEVDEDQTSSVTAEDGVLANDSDIEDDMLGALLIDDVQNGELTLNANGSFIYTPDANFAGTDTFTYVAFDADEQSNEVMVTLTVNPVNDAPVAVDDARTVFEDSPLEIVAPGVLANDIDADNDALSAVLGDAPANGDVVLNADGSFTYTPDANFFGTDTFTYVANDGALDSAPATVTITVTAVNDAPFFVEPTPEDASEFDVVEGDLLELQLAGEDVDSAPLTYGAEDLPAGALLDETTGELMWSPTWDEAGSYEVVISVTDGELSDERTITLVSTFLDEDDDGLPDTWEVSVDLDPTTADSDGDGISDGDEVGDDLENPIDTDEDEVIDALDEDSDGDGVPDADEAGDDDLATPAIDTDNDGTPDFRSPDSDGDGVEDGDDNCRLVENADQIDTDGDGVGDACSGDNDGDGVEDEIDNCPLIANDDQADLDEDDIGDVCDGDIDGDEVENDDDNCPLIENTDQSDIDGDGIGDACDEDIDGDDLTNEEEDDLGTDPENPDSDEDGYEDGEEVEQETDPNDPYNFPGSWESLSGGGCSSTGSTPGSMLWVLAALGALGVRRRRVEKGC</sequence>
<keyword evidence="9" id="KW-1185">Reference proteome</keyword>
<accession>A0A5C6WY58</accession>
<dbReference type="Gene3D" id="2.60.40.3440">
    <property type="match status" value="2"/>
</dbReference>
<dbReference type="SUPFAM" id="SSF103647">
    <property type="entry name" value="TSP type-3 repeat"/>
    <property type="match status" value="3"/>
</dbReference>
<evidence type="ECO:0000256" key="3">
    <source>
        <dbReference type="ARBA" id="ARBA00022729"/>
    </source>
</evidence>
<dbReference type="InterPro" id="IPR003367">
    <property type="entry name" value="Thrombospondin_3-like_rpt"/>
</dbReference>
<dbReference type="InterPro" id="IPR024038">
    <property type="entry name" value="MYXO-CTERM"/>
</dbReference>
<feature type="region of interest" description="Disordered" evidence="5">
    <location>
        <begin position="626"/>
        <end position="892"/>
    </location>
</feature>
<dbReference type="Gene3D" id="2.60.40.10">
    <property type="entry name" value="Immunoglobulins"/>
    <property type="match status" value="1"/>
</dbReference>
<dbReference type="GO" id="GO:0016020">
    <property type="term" value="C:membrane"/>
    <property type="evidence" value="ECO:0007669"/>
    <property type="project" value="InterPro"/>
</dbReference>
<evidence type="ECO:0000256" key="5">
    <source>
        <dbReference type="SAM" id="MobiDB-lite"/>
    </source>
</evidence>
<comment type="caution">
    <text evidence="8">The sequence shown here is derived from an EMBL/GenBank/DDBJ whole genome shotgun (WGS) entry which is preliminary data.</text>
</comment>
<reference evidence="8 9" key="1">
    <citation type="submission" date="2019-08" db="EMBL/GenBank/DDBJ databases">
        <title>Bradymonadales sp. TMQ4.</title>
        <authorList>
            <person name="Liang Q."/>
        </authorList>
    </citation>
    <scope>NUCLEOTIDE SEQUENCE [LARGE SCALE GENOMIC DNA]</scope>
    <source>
        <strain evidence="8 9">TMQ4</strain>
    </source>
</reference>
<organism evidence="8 9">
    <name type="scientific">Lujinxingia vulgaris</name>
    <dbReference type="NCBI Taxonomy" id="2600176"/>
    <lineage>
        <taxon>Bacteria</taxon>
        <taxon>Deltaproteobacteria</taxon>
        <taxon>Bradymonadales</taxon>
        <taxon>Lujinxingiaceae</taxon>
        <taxon>Lujinxingia</taxon>
    </lineage>
</organism>
<name>A0A5C6WY58_9DELT</name>
<evidence type="ECO:0000259" key="7">
    <source>
        <dbReference type="Pfam" id="PF17803"/>
    </source>
</evidence>